<feature type="region of interest" description="Disordered" evidence="2">
    <location>
        <begin position="81"/>
        <end position="135"/>
    </location>
</feature>
<feature type="region of interest" description="Disordered" evidence="2">
    <location>
        <begin position="1422"/>
        <end position="1466"/>
    </location>
</feature>
<dbReference type="SUPFAM" id="SSF48065">
    <property type="entry name" value="DBL homology domain (DH-domain)"/>
    <property type="match status" value="1"/>
</dbReference>
<dbReference type="InterPro" id="IPR000219">
    <property type="entry name" value="DH_dom"/>
</dbReference>
<dbReference type="PANTHER" id="PTHR46001:SF5">
    <property type="entry name" value="RHO GUANINE NUCLEOTIDE EXCHANGE FACTOR TIAM2"/>
    <property type="match status" value="1"/>
</dbReference>
<proteinExistence type="predicted"/>
<name>A0A8C7F192_ONCKI</name>
<dbReference type="InterPro" id="IPR036034">
    <property type="entry name" value="PDZ_sf"/>
</dbReference>
<dbReference type="Gene3D" id="2.30.29.30">
    <property type="entry name" value="Pleckstrin-homology domain (PH domain)/Phosphotyrosine-binding domain (PTB)"/>
    <property type="match status" value="2"/>
</dbReference>
<dbReference type="GeneTree" id="ENSGT00940000157012"/>
<dbReference type="PROSITE" id="PS00741">
    <property type="entry name" value="DH_1"/>
    <property type="match status" value="1"/>
</dbReference>
<dbReference type="GO" id="GO:0007264">
    <property type="term" value="P:small GTPase-mediated signal transduction"/>
    <property type="evidence" value="ECO:0007669"/>
    <property type="project" value="InterPro"/>
</dbReference>
<dbReference type="GO" id="GO:0005085">
    <property type="term" value="F:guanyl-nucleotide exchange factor activity"/>
    <property type="evidence" value="ECO:0007669"/>
    <property type="project" value="InterPro"/>
</dbReference>
<feature type="compositionally biased region" description="Low complexity" evidence="2">
    <location>
        <begin position="198"/>
        <end position="211"/>
    </location>
</feature>
<dbReference type="CDD" id="cd00160">
    <property type="entry name" value="RhoGEF"/>
    <property type="match status" value="1"/>
</dbReference>
<dbReference type="Proteomes" id="UP000694557">
    <property type="component" value="Unassembled WGS sequence"/>
</dbReference>
<dbReference type="PROSITE" id="PS50003">
    <property type="entry name" value="PH_DOMAIN"/>
    <property type="match status" value="1"/>
</dbReference>
<feature type="domain" description="PH" evidence="3">
    <location>
        <begin position="532"/>
        <end position="647"/>
    </location>
</feature>
<evidence type="ECO:0000256" key="2">
    <source>
        <dbReference type="SAM" id="MobiDB-lite"/>
    </source>
</evidence>
<dbReference type="InterPro" id="IPR011993">
    <property type="entry name" value="PH-like_dom_sf"/>
</dbReference>
<dbReference type="InterPro" id="IPR001849">
    <property type="entry name" value="PH_domain"/>
</dbReference>
<evidence type="ECO:0000256" key="1">
    <source>
        <dbReference type="ARBA" id="ARBA00022737"/>
    </source>
</evidence>
<dbReference type="SMART" id="SM00233">
    <property type="entry name" value="PH"/>
    <property type="match status" value="1"/>
</dbReference>
<protein>
    <submittedName>
        <fullName evidence="5">TIAM Rac1 associated GEF 2</fullName>
    </submittedName>
</protein>
<evidence type="ECO:0000259" key="3">
    <source>
        <dbReference type="PROSITE" id="PS50003"/>
    </source>
</evidence>
<feature type="domain" description="DH" evidence="4">
    <location>
        <begin position="962"/>
        <end position="1156"/>
    </location>
</feature>
<dbReference type="Gene3D" id="1.20.900.10">
    <property type="entry name" value="Dbl homology (DH) domain"/>
    <property type="match status" value="1"/>
</dbReference>
<reference evidence="5" key="2">
    <citation type="submission" date="2025-09" db="UniProtKB">
        <authorList>
            <consortium name="Ensembl"/>
        </authorList>
    </citation>
    <scope>IDENTIFICATION</scope>
</reference>
<dbReference type="InterPro" id="IPR055230">
    <property type="entry name" value="PH_Tiam1/2"/>
</dbReference>
<dbReference type="SMART" id="SM00325">
    <property type="entry name" value="RhoGEF"/>
    <property type="match status" value="1"/>
</dbReference>
<evidence type="ECO:0000313" key="6">
    <source>
        <dbReference type="Proteomes" id="UP000694557"/>
    </source>
</evidence>
<sequence length="1506" mass="167431">MGNTDSQYSNFNVPGKPKPCSLKFHSIKEEVLSPNSWWRSSEGGDQEYKTRGKGGRVCLPQQKITHNQPYGLSQHYEHHITKEGRGLRGPPGAKLKSSSPQCCGGGDSSQVTRKSSGHNGYGLLESSGENVNGLGAKGQRTPEMTSLCEPIESRSSPKVLLSKDGSMRVEFTNARRMSLEPQGLSGHSHNAVAAPEPSLTRTSKGSSLSSEGSWYDSPWGNTTELNDNVFTCSQTATRDNSSGYTTYSSTRTEETGCNYNTFSSARTEDMSPGFNPNLLFQTMDSNGQYASRGFNSNGYNSCSLGRTEDSGIGDSMILYPEQSQFSLISPPVSLSDLSMVATYPTPHFQDIPQRRTSLASVLTLDVGDQEESSESGDQCYSSAHSHTLPCRRVATEPTAIVVSNSRKDNLKSRIRRLSDWTGSLSRKKRRLQEPYGSEASEGFIIGVDPGLGDSRSQVTGPVWNSLHTQTLSVRSGASRGQQSHSDALRQNIYENFMQELETGVGEQGESSGSGSLGSLEQLDLLFEKEQGVVRRAGWLSIKPLLTLHKDRKLELVARRKWRQYWVTLKGCTLLFYETYGKSSCPEQELSPCYTLLAEDSIVQAIPEHPKKENVFCLSNGYGDVYLLQAANQTDLENWVTAIHSASASLLAKRQGKEDTVRLLRSQTGALLQKIDMDSKMKKMAELQLSVISDQRNRKAIKSQIQQWEQNLEKFNIDLFRMRCYLASLQGSELPNPKSLLAVAGRPSKTTLGRLGIFSVSSFHALICTRDEATLRRRCQSLSRGTRNKRGIFSSLKGLDSLTKRSKEKRQSQVKYNLPTTSLKRPYNLLTTSLQSAYNLPTTVYDELEVFPLNVFTIQLSRPDTAVDFGFAVTGHVDRTRKGHIYVSEVTPEGLAFTEGTSIHSYGVLNVETVCSLNQTFPEGCGAAGAVVVEGQRNPYSMEPPVPQTLKPPCPRHMSISERLCKVIQELVDTEKSYVKDLGSLFDIYLTPLQSETFLSHDEMESLFGSLPEMLDFQRVFLHTLEERIASSPNFSSLETPEQFKKLLLSLGGSFLYYADHFKLYSGFCANHIKVQKVLERAKTDWAFKQFLEARNPTKQHSSTLESYLIKPVQRVLKYPLLLRQLVSLTDSESEEHSHLTEALRAMEKVASHINEMQKIYEDYGTVFDQLVAEQSGPEKEVTEISMGEFLIHSSLKWLNPLPSLGRMRKHPELMLFVFKRAVILVYRESSKMRKRMTTSRSGDLEAFKFRWLVPVSAVQVRLGNAAGTESPCIWELVHTKSQVEGRPETCLIDLISYGSILKALRSLRDWTCRPLLSERGSREYLGSLRRTQPAPVRAGSWRRQQELQAMRTAGHQHHSDDGSVSSGATQPCPGETHSEPQLHSHSTMGLPSLEGATLGKRARLCSLTSALEAQLQRLNFTEEAGPRSAASQQEHLRPGPHQPHPAAQRRASSLQGPGGQDNDPQCVDLNALLGRDFSVQSLTSVVNENCFYDTVMGIQKAAIPTL</sequence>
<dbReference type="InterPro" id="IPR043537">
    <property type="entry name" value="Tiam1/Tiam2/Sif"/>
</dbReference>
<accession>A0A8C7F192</accession>
<dbReference type="Gene3D" id="6.10.140.680">
    <property type="match status" value="1"/>
</dbReference>
<dbReference type="CDD" id="cd01230">
    <property type="entry name" value="PH1_Tiam1_2"/>
    <property type="match status" value="1"/>
</dbReference>
<dbReference type="InterPro" id="IPR040655">
    <property type="entry name" value="TIAM1_CC-Ex"/>
</dbReference>
<organism evidence="5 6">
    <name type="scientific">Oncorhynchus kisutch</name>
    <name type="common">Coho salmon</name>
    <name type="synonym">Salmo kisutch</name>
    <dbReference type="NCBI Taxonomy" id="8019"/>
    <lineage>
        <taxon>Eukaryota</taxon>
        <taxon>Metazoa</taxon>
        <taxon>Chordata</taxon>
        <taxon>Craniata</taxon>
        <taxon>Vertebrata</taxon>
        <taxon>Euteleostomi</taxon>
        <taxon>Actinopterygii</taxon>
        <taxon>Neopterygii</taxon>
        <taxon>Teleostei</taxon>
        <taxon>Protacanthopterygii</taxon>
        <taxon>Salmoniformes</taxon>
        <taxon>Salmonidae</taxon>
        <taxon>Salmoninae</taxon>
        <taxon>Oncorhynchus</taxon>
    </lineage>
</organism>
<feature type="compositionally biased region" description="Polar residues" evidence="2">
    <location>
        <begin position="108"/>
        <end position="118"/>
    </location>
</feature>
<feature type="region of interest" description="Disordered" evidence="2">
    <location>
        <begin position="180"/>
        <end position="211"/>
    </location>
</feature>
<dbReference type="Pfam" id="PF23014">
    <property type="entry name" value="PH_Tiam1"/>
    <property type="match status" value="1"/>
</dbReference>
<dbReference type="PANTHER" id="PTHR46001">
    <property type="entry name" value="TIAM (MAMMALIAN TUMOR INVASION AND METASTASIS FACTOR) HOMOLOG"/>
    <property type="match status" value="1"/>
</dbReference>
<dbReference type="Pfam" id="PF00169">
    <property type="entry name" value="PH"/>
    <property type="match status" value="1"/>
</dbReference>
<dbReference type="Ensembl" id="ENSOKIT00005006760.1">
    <property type="protein sequence ID" value="ENSOKIP00005006336.1"/>
    <property type="gene ID" value="ENSOKIG00005002825.1"/>
</dbReference>
<dbReference type="InterPro" id="IPR001331">
    <property type="entry name" value="GDS_CDC24_CS"/>
</dbReference>
<dbReference type="PROSITE" id="PS50010">
    <property type="entry name" value="DH_2"/>
    <property type="match status" value="1"/>
</dbReference>
<keyword evidence="1" id="KW-0677">Repeat</keyword>
<keyword evidence="6" id="KW-1185">Reference proteome</keyword>
<dbReference type="Pfam" id="PF00621">
    <property type="entry name" value="RhoGEF"/>
    <property type="match status" value="1"/>
</dbReference>
<dbReference type="SUPFAM" id="SSF50729">
    <property type="entry name" value="PH domain-like"/>
    <property type="match status" value="2"/>
</dbReference>
<dbReference type="SUPFAM" id="SSF50156">
    <property type="entry name" value="PDZ domain-like"/>
    <property type="match status" value="1"/>
</dbReference>
<reference evidence="5" key="1">
    <citation type="submission" date="2025-08" db="UniProtKB">
        <authorList>
            <consortium name="Ensembl"/>
        </authorList>
    </citation>
    <scope>IDENTIFICATION</scope>
</reference>
<feature type="region of interest" description="Disordered" evidence="2">
    <location>
        <begin position="1348"/>
        <end position="1393"/>
    </location>
</feature>
<evidence type="ECO:0000259" key="4">
    <source>
        <dbReference type="PROSITE" id="PS50010"/>
    </source>
</evidence>
<dbReference type="Pfam" id="PF18385">
    <property type="entry name" value="Tiam_CC_Ex"/>
    <property type="match status" value="1"/>
</dbReference>
<gene>
    <name evidence="5" type="primary">TIAM2</name>
    <name evidence="5" type="synonym">LOC109901344</name>
</gene>
<dbReference type="InterPro" id="IPR035899">
    <property type="entry name" value="DBL_dom_sf"/>
</dbReference>
<evidence type="ECO:0000313" key="5">
    <source>
        <dbReference type="Ensembl" id="ENSOKIP00005006336.1"/>
    </source>
</evidence>